<protein>
    <submittedName>
        <fullName evidence="1">Uncharacterized protein</fullName>
    </submittedName>
</protein>
<accession>A0A8S5T3Z4</accession>
<organism evidence="1">
    <name type="scientific">Myoviridae sp. ctqfO1</name>
    <dbReference type="NCBI Taxonomy" id="2827710"/>
    <lineage>
        <taxon>Viruses</taxon>
        <taxon>Duplodnaviria</taxon>
        <taxon>Heunggongvirae</taxon>
        <taxon>Uroviricota</taxon>
        <taxon>Caudoviricetes</taxon>
    </lineage>
</organism>
<reference evidence="1" key="1">
    <citation type="journal article" date="2021" name="Proc. Natl. Acad. Sci. U.S.A.">
        <title>A Catalog of Tens of Thousands of Viruses from Human Metagenomes Reveals Hidden Associations with Chronic Diseases.</title>
        <authorList>
            <person name="Tisza M.J."/>
            <person name="Buck C.B."/>
        </authorList>
    </citation>
    <scope>NUCLEOTIDE SEQUENCE</scope>
    <source>
        <strain evidence="1">CtqfO1</strain>
    </source>
</reference>
<evidence type="ECO:0000313" key="1">
    <source>
        <dbReference type="EMBL" id="DAF57498.1"/>
    </source>
</evidence>
<dbReference type="EMBL" id="BK032734">
    <property type="protein sequence ID" value="DAF57498.1"/>
    <property type="molecule type" value="Genomic_DNA"/>
</dbReference>
<name>A0A8S5T3Z4_9CAUD</name>
<sequence length="48" mass="5855">MYFWLLLSRHSLLAHHFVIYQYFVLLFVPTHKTLMDTCCVRFDFSSNL</sequence>
<proteinExistence type="predicted"/>